<dbReference type="STRING" id="1218492.JG30_05730"/>
<name>A0A0F4LVN4_9LACO</name>
<protein>
    <submittedName>
        <fullName evidence="1">Binding protein</fullName>
    </submittedName>
</protein>
<dbReference type="Pfam" id="PF02620">
    <property type="entry name" value="YceD"/>
    <property type="match status" value="1"/>
</dbReference>
<evidence type="ECO:0000313" key="1">
    <source>
        <dbReference type="EMBL" id="KJY62369.1"/>
    </source>
</evidence>
<sequence>MLKWTVAELQKFRQHPLTFKQTLDLEASLKQRDSAIISLAPVQVQGSLQIDDPFIISLFQIKTTLVYPSTRSLQPVTLPIATTVNEAYALIPENEIETEVLESQELILPIENNQIDLQKAVADNVLLSIPTQVLTPQEKNDNVMPHGQDWAVMSETEYEEQQRAQKLENSQFAQLKNLFPKDEHSD</sequence>
<dbReference type="OrthoDB" id="9790372at2"/>
<reference evidence="1 2" key="1">
    <citation type="submission" date="2015-01" db="EMBL/GenBank/DDBJ databases">
        <title>Comparative genomics of the lactic acid bacteria isolated from the honey bee gut.</title>
        <authorList>
            <person name="Ellegaard K.M."/>
            <person name="Tamarit D."/>
            <person name="Javelind E."/>
            <person name="Olofsson T."/>
            <person name="Andersson S.G."/>
            <person name="Vasquez A."/>
        </authorList>
    </citation>
    <scope>NUCLEOTIDE SEQUENCE [LARGE SCALE GENOMIC DNA]</scope>
    <source>
        <strain evidence="1 2">Bin4</strain>
    </source>
</reference>
<dbReference type="InterPro" id="IPR003772">
    <property type="entry name" value="YceD"/>
</dbReference>
<keyword evidence="2" id="KW-1185">Reference proteome</keyword>
<evidence type="ECO:0000313" key="2">
    <source>
        <dbReference type="Proteomes" id="UP000033558"/>
    </source>
</evidence>
<accession>A0A0F4LVN4</accession>
<comment type="caution">
    <text evidence="1">The sequence shown here is derived from an EMBL/GenBank/DDBJ whole genome shotgun (WGS) entry which is preliminary data.</text>
</comment>
<dbReference type="PATRIC" id="fig|1218492.5.peg.699"/>
<dbReference type="Proteomes" id="UP000033558">
    <property type="component" value="Unassembled WGS sequence"/>
</dbReference>
<proteinExistence type="predicted"/>
<dbReference type="HOGENOM" id="CLU_100236_3_1_9"/>
<dbReference type="RefSeq" id="WP_046316035.1">
    <property type="nucleotide sequence ID" value="NZ_JBHSZT010000001.1"/>
</dbReference>
<organism evidence="1 2">
    <name type="scientific">Bombilactobacillus mellifer</name>
    <dbReference type="NCBI Taxonomy" id="1218492"/>
    <lineage>
        <taxon>Bacteria</taxon>
        <taxon>Bacillati</taxon>
        <taxon>Bacillota</taxon>
        <taxon>Bacilli</taxon>
        <taxon>Lactobacillales</taxon>
        <taxon>Lactobacillaceae</taxon>
        <taxon>Bombilactobacillus</taxon>
    </lineage>
</organism>
<gene>
    <name evidence="1" type="ORF">JG30_05730</name>
</gene>
<dbReference type="AlphaFoldDB" id="A0A0F4LVN4"/>
<dbReference type="EMBL" id="JXJQ01000006">
    <property type="protein sequence ID" value="KJY62369.1"/>
    <property type="molecule type" value="Genomic_DNA"/>
</dbReference>